<dbReference type="Gene3D" id="3.40.50.300">
    <property type="entry name" value="P-loop containing nucleotide triphosphate hydrolases"/>
    <property type="match status" value="2"/>
</dbReference>
<dbReference type="Proteomes" id="UP001626537">
    <property type="component" value="Chromosome"/>
</dbReference>
<protein>
    <recommendedName>
        <fullName evidence="3">Sulfotransferase family protein</fullName>
    </recommendedName>
</protein>
<dbReference type="SUPFAM" id="SSF52540">
    <property type="entry name" value="P-loop containing nucleoside triphosphate hydrolases"/>
    <property type="match status" value="1"/>
</dbReference>
<reference evidence="1 2" key="1">
    <citation type="submission" date="2023-10" db="EMBL/GenBank/DDBJ databases">
        <title>Two novel species belonging to the OM43/NOR5 clade.</title>
        <authorList>
            <person name="Park M."/>
        </authorList>
    </citation>
    <scope>NUCLEOTIDE SEQUENCE [LARGE SCALE GENOMIC DNA]</scope>
    <source>
        <strain evidence="1 2">IMCC43200</strain>
    </source>
</reference>
<keyword evidence="2" id="KW-1185">Reference proteome</keyword>
<organism evidence="1 2">
    <name type="scientific">Congregibacter variabilis</name>
    <dbReference type="NCBI Taxonomy" id="3081200"/>
    <lineage>
        <taxon>Bacteria</taxon>
        <taxon>Pseudomonadati</taxon>
        <taxon>Pseudomonadota</taxon>
        <taxon>Gammaproteobacteria</taxon>
        <taxon>Cellvibrionales</taxon>
        <taxon>Halieaceae</taxon>
        <taxon>Congregibacter</taxon>
    </lineage>
</organism>
<accession>A0ABZ0I330</accession>
<evidence type="ECO:0000313" key="2">
    <source>
        <dbReference type="Proteomes" id="UP001626537"/>
    </source>
</evidence>
<sequence length="228" mass="26811">MLISVHMPKTAGSSFQATLAAHYGDALLLRYQDQPLHRSAWSRNFGASVDCLRNSGSTFAKINSECIHGHFLPLRYRFSRADAPLQFVTWLREPVQRLMSHYSYWLRSYQPGQSGLLHQRMIEEKWTLEQFALCKELRNLYSIFLWGFPLSRFDFIGITEDYDNELEEFGERILHAPTVPQEHNRNPERTEREYVVSKALRKDIERAHAADLRLYHQALTMREQRVPN</sequence>
<dbReference type="RefSeq" id="WP_407348087.1">
    <property type="nucleotide sequence ID" value="NZ_CP136864.1"/>
</dbReference>
<dbReference type="EMBL" id="CP136864">
    <property type="protein sequence ID" value="WOJ93438.1"/>
    <property type="molecule type" value="Genomic_DNA"/>
</dbReference>
<evidence type="ECO:0008006" key="3">
    <source>
        <dbReference type="Google" id="ProtNLM"/>
    </source>
</evidence>
<proteinExistence type="predicted"/>
<evidence type="ECO:0000313" key="1">
    <source>
        <dbReference type="EMBL" id="WOJ93438.1"/>
    </source>
</evidence>
<name>A0ABZ0I330_9GAMM</name>
<dbReference type="InterPro" id="IPR027417">
    <property type="entry name" value="P-loop_NTPase"/>
</dbReference>
<gene>
    <name evidence="1" type="ORF">R0135_16880</name>
</gene>